<sequence length="65" mass="7558">MQWALDIDSLRTKTDRKFYHVLEIPRFFGAATADFSEKNKKLVYAKNDRIQVATSEDIGDVKTTY</sequence>
<comment type="caution">
    <text evidence="1">The sequence shown here is derived from an EMBL/GenBank/DDBJ whole genome shotgun (WGS) entry which is preliminary data.</text>
</comment>
<organism evidence="1 2">
    <name type="scientific">Pseudolycoriella hygida</name>
    <dbReference type="NCBI Taxonomy" id="35572"/>
    <lineage>
        <taxon>Eukaryota</taxon>
        <taxon>Metazoa</taxon>
        <taxon>Ecdysozoa</taxon>
        <taxon>Arthropoda</taxon>
        <taxon>Hexapoda</taxon>
        <taxon>Insecta</taxon>
        <taxon>Pterygota</taxon>
        <taxon>Neoptera</taxon>
        <taxon>Endopterygota</taxon>
        <taxon>Diptera</taxon>
        <taxon>Nematocera</taxon>
        <taxon>Sciaroidea</taxon>
        <taxon>Sciaridae</taxon>
        <taxon>Pseudolycoriella</taxon>
    </lineage>
</organism>
<protein>
    <submittedName>
        <fullName evidence="1">Uncharacterized protein</fullName>
    </submittedName>
</protein>
<dbReference type="EMBL" id="WJQU01000002">
    <property type="protein sequence ID" value="KAJ6644417.1"/>
    <property type="molecule type" value="Genomic_DNA"/>
</dbReference>
<evidence type="ECO:0000313" key="1">
    <source>
        <dbReference type="EMBL" id="KAJ6644417.1"/>
    </source>
</evidence>
<reference evidence="1" key="1">
    <citation type="submission" date="2022-07" db="EMBL/GenBank/DDBJ databases">
        <authorList>
            <person name="Trinca V."/>
            <person name="Uliana J.V.C."/>
            <person name="Torres T.T."/>
            <person name="Ward R.J."/>
            <person name="Monesi N."/>
        </authorList>
    </citation>
    <scope>NUCLEOTIDE SEQUENCE</scope>
    <source>
        <strain evidence="1">HSMRA1968</strain>
        <tissue evidence="1">Whole embryos</tissue>
    </source>
</reference>
<name>A0A9Q0N742_9DIPT</name>
<accession>A0A9Q0N742</accession>
<proteinExistence type="predicted"/>
<gene>
    <name evidence="1" type="ORF">Bhyg_09386</name>
</gene>
<dbReference type="Proteomes" id="UP001151699">
    <property type="component" value="Chromosome B"/>
</dbReference>
<dbReference type="AlphaFoldDB" id="A0A9Q0N742"/>
<keyword evidence="2" id="KW-1185">Reference proteome</keyword>
<evidence type="ECO:0000313" key="2">
    <source>
        <dbReference type="Proteomes" id="UP001151699"/>
    </source>
</evidence>